<dbReference type="InterPro" id="IPR012318">
    <property type="entry name" value="HTH_CRP"/>
</dbReference>
<evidence type="ECO:0000256" key="3">
    <source>
        <dbReference type="ARBA" id="ARBA00023163"/>
    </source>
</evidence>
<dbReference type="PANTHER" id="PTHR24567:SF74">
    <property type="entry name" value="HTH-TYPE TRANSCRIPTIONAL REGULATOR ARCR"/>
    <property type="match status" value="1"/>
</dbReference>
<sequence>MEDREEKARLLLAGSVLFRDAPAEAAQAALDDPRCTVKRATRGSVIYTPESFQRCLGLVVEGRIQVSKGTLLMSVLEPGELFGAAALFQDEGAYATTLTALTACRLLFLPQELVEELMVRFPAVGRSYVRYLSGRIRFLSGKIDALTAGSAERKLARYLLARRTGETAELDCPAAALARRLGVSRASLYRALDQLTEEGAIRREGRQILILDQTRLENA</sequence>
<feature type="domain" description="Cyclic nucleotide-binding" evidence="4">
    <location>
        <begin position="17"/>
        <end position="135"/>
    </location>
</feature>
<dbReference type="EMBL" id="JBBMFT010000002">
    <property type="protein sequence ID" value="MEQ2455921.1"/>
    <property type="molecule type" value="Genomic_DNA"/>
</dbReference>
<dbReference type="CDD" id="cd00038">
    <property type="entry name" value="CAP_ED"/>
    <property type="match status" value="1"/>
</dbReference>
<dbReference type="RefSeq" id="WP_349139518.1">
    <property type="nucleotide sequence ID" value="NZ_JBBMFT010000002.1"/>
</dbReference>
<dbReference type="Pfam" id="PF00027">
    <property type="entry name" value="cNMP_binding"/>
    <property type="match status" value="1"/>
</dbReference>
<dbReference type="PANTHER" id="PTHR24567">
    <property type="entry name" value="CRP FAMILY TRANSCRIPTIONAL REGULATORY PROTEIN"/>
    <property type="match status" value="1"/>
</dbReference>
<organism evidence="6 7">
    <name type="scientific">Flavonifractor hominis</name>
    <dbReference type="NCBI Taxonomy" id="3133178"/>
    <lineage>
        <taxon>Bacteria</taxon>
        <taxon>Bacillati</taxon>
        <taxon>Bacillota</taxon>
        <taxon>Clostridia</taxon>
        <taxon>Eubacteriales</taxon>
        <taxon>Oscillospiraceae</taxon>
        <taxon>Flavonifractor</taxon>
    </lineage>
</organism>
<dbReference type="SUPFAM" id="SSF51206">
    <property type="entry name" value="cAMP-binding domain-like"/>
    <property type="match status" value="1"/>
</dbReference>
<dbReference type="Pfam" id="PF13545">
    <property type="entry name" value="HTH_Crp_2"/>
    <property type="match status" value="1"/>
</dbReference>
<evidence type="ECO:0000256" key="1">
    <source>
        <dbReference type="ARBA" id="ARBA00023015"/>
    </source>
</evidence>
<dbReference type="PROSITE" id="PS51063">
    <property type="entry name" value="HTH_CRP_2"/>
    <property type="match status" value="1"/>
</dbReference>
<dbReference type="SMART" id="SM00419">
    <property type="entry name" value="HTH_CRP"/>
    <property type="match status" value="1"/>
</dbReference>
<keyword evidence="2" id="KW-0238">DNA-binding</keyword>
<feature type="domain" description="HTH crp-type" evidence="5">
    <location>
        <begin position="149"/>
        <end position="214"/>
    </location>
</feature>
<protein>
    <submittedName>
        <fullName evidence="6">Crp/Fnr family transcriptional regulator</fullName>
    </submittedName>
</protein>
<dbReference type="InterPro" id="IPR014710">
    <property type="entry name" value="RmlC-like_jellyroll"/>
</dbReference>
<dbReference type="InterPro" id="IPR050397">
    <property type="entry name" value="Env_Response_Regulators"/>
</dbReference>
<dbReference type="Proteomes" id="UP001440599">
    <property type="component" value="Unassembled WGS sequence"/>
</dbReference>
<reference evidence="6 7" key="1">
    <citation type="submission" date="2024-03" db="EMBL/GenBank/DDBJ databases">
        <title>Human intestinal bacterial collection.</title>
        <authorList>
            <person name="Pauvert C."/>
            <person name="Hitch T.C.A."/>
            <person name="Clavel T."/>
        </authorList>
    </citation>
    <scope>NUCLEOTIDE SEQUENCE [LARGE SCALE GENOMIC DNA]</scope>
    <source>
        <strain evidence="6 7">CLA-AP-H34</strain>
    </source>
</reference>
<dbReference type="InterPro" id="IPR000595">
    <property type="entry name" value="cNMP-bd_dom"/>
</dbReference>
<dbReference type="PROSITE" id="PS50042">
    <property type="entry name" value="CNMP_BINDING_3"/>
    <property type="match status" value="1"/>
</dbReference>
<evidence type="ECO:0000313" key="6">
    <source>
        <dbReference type="EMBL" id="MEQ2455921.1"/>
    </source>
</evidence>
<proteinExistence type="predicted"/>
<accession>A0ABV1EMV1</accession>
<name>A0ABV1EMV1_9FIRM</name>
<keyword evidence="3" id="KW-0804">Transcription</keyword>
<dbReference type="InterPro" id="IPR036390">
    <property type="entry name" value="WH_DNA-bd_sf"/>
</dbReference>
<dbReference type="Gene3D" id="2.60.120.10">
    <property type="entry name" value="Jelly Rolls"/>
    <property type="match status" value="1"/>
</dbReference>
<keyword evidence="7" id="KW-1185">Reference proteome</keyword>
<keyword evidence="1" id="KW-0805">Transcription regulation</keyword>
<evidence type="ECO:0000259" key="5">
    <source>
        <dbReference type="PROSITE" id="PS51063"/>
    </source>
</evidence>
<dbReference type="SUPFAM" id="SSF46785">
    <property type="entry name" value="Winged helix' DNA-binding domain"/>
    <property type="match status" value="1"/>
</dbReference>
<comment type="caution">
    <text evidence="6">The sequence shown here is derived from an EMBL/GenBank/DDBJ whole genome shotgun (WGS) entry which is preliminary data.</text>
</comment>
<dbReference type="InterPro" id="IPR018490">
    <property type="entry name" value="cNMP-bd_dom_sf"/>
</dbReference>
<evidence type="ECO:0000259" key="4">
    <source>
        <dbReference type="PROSITE" id="PS50042"/>
    </source>
</evidence>
<evidence type="ECO:0000313" key="7">
    <source>
        <dbReference type="Proteomes" id="UP001440599"/>
    </source>
</evidence>
<gene>
    <name evidence="6" type="ORF">WMO45_05245</name>
</gene>
<evidence type="ECO:0000256" key="2">
    <source>
        <dbReference type="ARBA" id="ARBA00023125"/>
    </source>
</evidence>